<dbReference type="AlphaFoldDB" id="A0A7D3VYI5"/>
<feature type="transmembrane region" description="Helical" evidence="2">
    <location>
        <begin position="122"/>
        <end position="142"/>
    </location>
</feature>
<sequence>MRTRNSDDPAVPAWVLRAVLAGAVLVLAGAATPPGAVAAAQAQYFLSFYAGVFTLLALTGAVMTGLMATERLILKIRHRVLAQGAHRACAVVASVMVVAHIAVKVLGGLAAPTQIVVPTPDAVGLGTVAFELMVLIVITGILRTRFVARARPWVWRSMHAVAYISWPIGILHGLTAGRLAANWVVLSYVMSVVGVLIALVTRLIVVIRPREVGRAGDGFGAGERAAAAAAARRARGRFPERDPRPAGPYGYDARGRYDDDPRGHDDRRGADDLRGRDDPRAYDDDPRWMDDLRGADDPGGAGGPRGYDDAPRGMDDTRRLDDARMRDGARSMDDPRVTGPLGGRDSRATVTDPRGVPLPGDGGGWDTEVIR</sequence>
<protein>
    <recommendedName>
        <fullName evidence="5">Ferric oxidoreductase domain-containing protein</fullName>
    </recommendedName>
</protein>
<evidence type="ECO:0000256" key="2">
    <source>
        <dbReference type="SAM" id="Phobius"/>
    </source>
</evidence>
<proteinExistence type="predicted"/>
<dbReference type="RefSeq" id="WP_173099908.1">
    <property type="nucleotide sequence ID" value="NZ_CP053892.1"/>
</dbReference>
<feature type="compositionally biased region" description="Basic and acidic residues" evidence="1">
    <location>
        <begin position="253"/>
        <end position="296"/>
    </location>
</feature>
<feature type="compositionally biased region" description="Basic and acidic residues" evidence="1">
    <location>
        <begin position="306"/>
        <end position="336"/>
    </location>
</feature>
<feature type="transmembrane region" description="Helical" evidence="2">
    <location>
        <begin position="180"/>
        <end position="205"/>
    </location>
</feature>
<keyword evidence="4" id="KW-1185">Reference proteome</keyword>
<reference evidence="3 4" key="1">
    <citation type="submission" date="2020-05" db="EMBL/GenBank/DDBJ databases">
        <title>Actinomadura verrucosospora NRRL-B18236 (PFL_A860) Genome sequencing and assembly.</title>
        <authorList>
            <person name="Samborskyy M."/>
        </authorList>
    </citation>
    <scope>NUCLEOTIDE SEQUENCE [LARGE SCALE GENOMIC DNA]</scope>
    <source>
        <strain evidence="3 4">NRRL:B18236</strain>
    </source>
</reference>
<evidence type="ECO:0000256" key="1">
    <source>
        <dbReference type="SAM" id="MobiDB-lite"/>
    </source>
</evidence>
<feature type="region of interest" description="Disordered" evidence="1">
    <location>
        <begin position="232"/>
        <end position="371"/>
    </location>
</feature>
<organism evidence="3 4">
    <name type="scientific">Actinomadura verrucosospora</name>
    <dbReference type="NCBI Taxonomy" id="46165"/>
    <lineage>
        <taxon>Bacteria</taxon>
        <taxon>Bacillati</taxon>
        <taxon>Actinomycetota</taxon>
        <taxon>Actinomycetes</taxon>
        <taxon>Streptosporangiales</taxon>
        <taxon>Thermomonosporaceae</taxon>
        <taxon>Actinomadura</taxon>
    </lineage>
</organism>
<dbReference type="Proteomes" id="UP000501240">
    <property type="component" value="Chromosome"/>
</dbReference>
<name>A0A7D3VYI5_ACTVE</name>
<keyword evidence="2" id="KW-0812">Transmembrane</keyword>
<feature type="transmembrane region" description="Helical" evidence="2">
    <location>
        <begin position="154"/>
        <end position="174"/>
    </location>
</feature>
<dbReference type="EMBL" id="CP053892">
    <property type="protein sequence ID" value="QKG26480.1"/>
    <property type="molecule type" value="Genomic_DNA"/>
</dbReference>
<gene>
    <name evidence="3" type="ORF">ACTIVE_8133</name>
</gene>
<keyword evidence="2" id="KW-0472">Membrane</keyword>
<keyword evidence="2" id="KW-1133">Transmembrane helix</keyword>
<feature type="transmembrane region" description="Helical" evidence="2">
    <location>
        <begin position="88"/>
        <end position="110"/>
    </location>
</feature>
<evidence type="ECO:0000313" key="3">
    <source>
        <dbReference type="EMBL" id="QKG26480.1"/>
    </source>
</evidence>
<evidence type="ECO:0000313" key="4">
    <source>
        <dbReference type="Proteomes" id="UP000501240"/>
    </source>
</evidence>
<accession>A0A7D3VYI5</accession>
<feature type="transmembrane region" description="Helical" evidence="2">
    <location>
        <begin position="48"/>
        <end position="68"/>
    </location>
</feature>
<evidence type="ECO:0008006" key="5">
    <source>
        <dbReference type="Google" id="ProtNLM"/>
    </source>
</evidence>